<evidence type="ECO:0000313" key="1">
    <source>
        <dbReference type="EMBL" id="KAG7292313.1"/>
    </source>
</evidence>
<evidence type="ECO:0008006" key="3">
    <source>
        <dbReference type="Google" id="ProtNLM"/>
    </source>
</evidence>
<keyword evidence="2" id="KW-1185">Reference proteome</keyword>
<comment type="caution">
    <text evidence="1">The sequence shown here is derived from an EMBL/GenBank/DDBJ whole genome shotgun (WGS) entry which is preliminary data.</text>
</comment>
<sequence length="452" mass="50910">MGGSAFSALPDPPYTPRMPPSVYQRVLSDCHAALRELFVCVATPIEGPGKKDYGDIDILVALERRVVFPSSQDDSVPRTPHELIAVVQRTLHAKHAIVRGSSANLAIPWPSDMDGHETFPGEGFEDGIAAGNDRKSRAKHIQVDINICPDVDQLCWILYKHAHGDLWNLLGSTIRPFGLTVDEEALWIRIPEIEAFDRKKAKVCLSRDPVAILHFLGMKVEGFWAEPFESVEALFDYTATCRLFYVREAADCDAEADGNEGGVLGGEEGRKKLKSNDRRRMKGRPVYRRWINEFIPGLREEGKFIRKGPGTSIEEVRAMVRDEAFARFFVEADYKKRLLEWQLKKDSEQMKSLLKELVPSTMEPQLRACLLAAMRKIIMEDDSSYGFSPVGSRDADGFYDVDAVRAFVQHNMERVGQVAWAQQQQRAQEAMRMKACSKKAEEAMVGQLSCET</sequence>
<dbReference type="EMBL" id="JAHCVI010000001">
    <property type="protein sequence ID" value="KAG7292313.1"/>
    <property type="molecule type" value="Genomic_DNA"/>
</dbReference>
<protein>
    <recommendedName>
        <fullName evidence="3">Nucleotidyltransferase</fullName>
    </recommendedName>
</protein>
<evidence type="ECO:0000313" key="2">
    <source>
        <dbReference type="Proteomes" id="UP001197093"/>
    </source>
</evidence>
<name>A0AAD4F7U8_9PEZI</name>
<dbReference type="AlphaFoldDB" id="A0AAD4F7U8"/>
<accession>A0AAD4F7U8</accession>
<organism evidence="1 2">
    <name type="scientific">Staphylotrichum longicolle</name>
    <dbReference type="NCBI Taxonomy" id="669026"/>
    <lineage>
        <taxon>Eukaryota</taxon>
        <taxon>Fungi</taxon>
        <taxon>Dikarya</taxon>
        <taxon>Ascomycota</taxon>
        <taxon>Pezizomycotina</taxon>
        <taxon>Sordariomycetes</taxon>
        <taxon>Sordariomycetidae</taxon>
        <taxon>Sordariales</taxon>
        <taxon>Chaetomiaceae</taxon>
        <taxon>Staphylotrichum</taxon>
    </lineage>
</organism>
<gene>
    <name evidence="1" type="ORF">NEMBOFW57_002348</name>
</gene>
<reference evidence="1" key="1">
    <citation type="submission" date="2023-02" db="EMBL/GenBank/DDBJ databases">
        <authorList>
            <person name="Palmer J.M."/>
        </authorList>
    </citation>
    <scope>NUCLEOTIDE SEQUENCE</scope>
    <source>
        <strain evidence="1">FW57</strain>
    </source>
</reference>
<dbReference type="Proteomes" id="UP001197093">
    <property type="component" value="Unassembled WGS sequence"/>
</dbReference>
<proteinExistence type="predicted"/>